<dbReference type="EMBL" id="JAGMWT010000017">
    <property type="protein sequence ID" value="KAH7114502.1"/>
    <property type="molecule type" value="Genomic_DNA"/>
</dbReference>
<feature type="region of interest" description="Disordered" evidence="1">
    <location>
        <begin position="59"/>
        <end position="105"/>
    </location>
</feature>
<feature type="compositionally biased region" description="Basic and acidic residues" evidence="1">
    <location>
        <begin position="379"/>
        <end position="395"/>
    </location>
</feature>
<feature type="region of interest" description="Disordered" evidence="1">
    <location>
        <begin position="158"/>
        <end position="192"/>
    </location>
</feature>
<reference evidence="2" key="1">
    <citation type="journal article" date="2021" name="Nat. Commun.">
        <title>Genetic determinants of endophytism in the Arabidopsis root mycobiome.</title>
        <authorList>
            <person name="Mesny F."/>
            <person name="Miyauchi S."/>
            <person name="Thiergart T."/>
            <person name="Pickel B."/>
            <person name="Atanasova L."/>
            <person name="Karlsson M."/>
            <person name="Huettel B."/>
            <person name="Barry K.W."/>
            <person name="Haridas S."/>
            <person name="Chen C."/>
            <person name="Bauer D."/>
            <person name="Andreopoulos W."/>
            <person name="Pangilinan J."/>
            <person name="LaButti K."/>
            <person name="Riley R."/>
            <person name="Lipzen A."/>
            <person name="Clum A."/>
            <person name="Drula E."/>
            <person name="Henrissat B."/>
            <person name="Kohler A."/>
            <person name="Grigoriev I.V."/>
            <person name="Martin F.M."/>
            <person name="Hacquard S."/>
        </authorList>
    </citation>
    <scope>NUCLEOTIDE SEQUENCE</scope>
    <source>
        <strain evidence="2">MPI-CAGE-CH-0243</strain>
    </source>
</reference>
<evidence type="ECO:0000313" key="2">
    <source>
        <dbReference type="EMBL" id="KAH7114502.1"/>
    </source>
</evidence>
<feature type="compositionally biased region" description="Pro residues" evidence="1">
    <location>
        <begin position="92"/>
        <end position="103"/>
    </location>
</feature>
<feature type="compositionally biased region" description="Low complexity" evidence="1">
    <location>
        <begin position="210"/>
        <end position="226"/>
    </location>
</feature>
<comment type="caution">
    <text evidence="2">The sequence shown here is derived from an EMBL/GenBank/DDBJ whole genome shotgun (WGS) entry which is preliminary data.</text>
</comment>
<dbReference type="AlphaFoldDB" id="A0A9P9D8P8"/>
<gene>
    <name evidence="2" type="ORF">B0J11DRAFT_541141</name>
</gene>
<feature type="compositionally biased region" description="Low complexity" evidence="1">
    <location>
        <begin position="323"/>
        <end position="338"/>
    </location>
</feature>
<organism evidence="2 3">
    <name type="scientific">Dendryphion nanum</name>
    <dbReference type="NCBI Taxonomy" id="256645"/>
    <lineage>
        <taxon>Eukaryota</taxon>
        <taxon>Fungi</taxon>
        <taxon>Dikarya</taxon>
        <taxon>Ascomycota</taxon>
        <taxon>Pezizomycotina</taxon>
        <taxon>Dothideomycetes</taxon>
        <taxon>Pleosporomycetidae</taxon>
        <taxon>Pleosporales</taxon>
        <taxon>Torulaceae</taxon>
        <taxon>Dendryphion</taxon>
    </lineage>
</organism>
<protein>
    <submittedName>
        <fullName evidence="2">Uncharacterized protein</fullName>
    </submittedName>
</protein>
<feature type="compositionally biased region" description="Polar residues" evidence="1">
    <location>
        <begin position="72"/>
        <end position="84"/>
    </location>
</feature>
<sequence>MPRRLPWLKGNSIKTQSQSSSKPPKKVKSSLDEDEGNFFDGTILASPRKGTTAVDLFDQSDDDDLLELPPATTYQKGKYTTNGGASREQSSSPPPRTEQPPPTIDYMRKAVSQYDLRDDEWRMVEDELLSTAQSFTRHILLEDYEKFKEIIKTKKPVARPVVPNAKPSDQGRVNAKAERQSKAQKKTLKEIFSATGKKDLEDFIGQVEPSRLSMGSGSVSSLSGLSKQRRQENTSDSEDLDTPRPSLRQYHAPSSASLNPFAKPRLPTKDKPKQPVPPKSSSQRSESKPTTATARSIRRASFIDSFNEDFPTLSPPQGQPNQPSFIRSSSPSKSSQPSGMRLSAKMSHPVNMFADLDIPQRNPMVKEHANKLAKRKARPEKEKEQEKKKAVKLEDIPTFMF</sequence>
<dbReference type="OrthoDB" id="5374569at2759"/>
<name>A0A9P9D8P8_9PLEO</name>
<feature type="region of interest" description="Disordered" evidence="1">
    <location>
        <begin position="1"/>
        <end position="45"/>
    </location>
</feature>
<feature type="compositionally biased region" description="Low complexity" evidence="1">
    <location>
        <begin position="12"/>
        <end position="22"/>
    </location>
</feature>
<proteinExistence type="predicted"/>
<evidence type="ECO:0000313" key="3">
    <source>
        <dbReference type="Proteomes" id="UP000700596"/>
    </source>
</evidence>
<accession>A0A9P9D8P8</accession>
<keyword evidence="3" id="KW-1185">Reference proteome</keyword>
<evidence type="ECO:0000256" key="1">
    <source>
        <dbReference type="SAM" id="MobiDB-lite"/>
    </source>
</evidence>
<dbReference type="Proteomes" id="UP000700596">
    <property type="component" value="Unassembled WGS sequence"/>
</dbReference>
<feature type="region of interest" description="Disordered" evidence="1">
    <location>
        <begin position="207"/>
        <end position="401"/>
    </location>
</feature>